<dbReference type="InterPro" id="IPR046346">
    <property type="entry name" value="Aminoacid_DH-like_N_sf"/>
</dbReference>
<comment type="caution">
    <text evidence="5">The sequence shown here is derived from an EMBL/GenBank/DDBJ whole genome shotgun (WGS) entry which is preliminary data.</text>
</comment>
<name>A0A8J2XA64_9FLAO</name>
<evidence type="ECO:0000313" key="5">
    <source>
        <dbReference type="EMBL" id="GFZ87495.1"/>
    </source>
</evidence>
<dbReference type="AlphaFoldDB" id="A0A8J2XA64"/>
<dbReference type="SUPFAM" id="SSF51735">
    <property type="entry name" value="NAD(P)-binding Rossmann-fold domains"/>
    <property type="match status" value="1"/>
</dbReference>
<dbReference type="InterPro" id="IPR013708">
    <property type="entry name" value="Shikimate_DH-bd_N"/>
</dbReference>
<keyword evidence="3" id="KW-0028">Amino-acid biosynthesis</keyword>
<protein>
    <submittedName>
        <fullName evidence="5">Shikimate 5-dehydrogenase</fullName>
    </submittedName>
</protein>
<dbReference type="InterPro" id="IPR022893">
    <property type="entry name" value="Shikimate_DH_fam"/>
</dbReference>
<proteinExistence type="predicted"/>
<keyword evidence="3" id="KW-0057">Aromatic amino acid biosynthesis</keyword>
<reference evidence="5 6" key="1">
    <citation type="journal article" date="2014" name="Int. J. Syst. Evol. Microbiol.">
        <title>Complete genome sequence of Corynebacterium casei LMG S-19264T (=DSM 44701T), isolated from a smear-ripened cheese.</title>
        <authorList>
            <consortium name="US DOE Joint Genome Institute (JGI-PGF)"/>
            <person name="Walter F."/>
            <person name="Albersmeier A."/>
            <person name="Kalinowski J."/>
            <person name="Ruckert C."/>
        </authorList>
    </citation>
    <scope>NUCLEOTIDE SEQUENCE [LARGE SCALE GENOMIC DNA]</scope>
    <source>
        <strain evidence="5 6">CGMCC 1.15295</strain>
    </source>
</reference>
<sequence>MPKLGLIGKDISYSFSKAYFTTKFENEELPFFYENFDIKDISQFKNVLKNNPDLLGLNVTIPYKEQIIPYLDSLSKRAEKIGAVNTIKIASDKTLKGYNTDYYGFKKSIKPFLKPHHKKALILGTGGASKAIAYTLERLNIQFDYVSRTSNTKAKFTYDDLNETIISSYPIIINCTPIGTHPKVNECPNIPYDGITKDHLLFDLIYNPIQTKFLICGEIKGATTCNGYSMLEFQAEKAWKIWGKG</sequence>
<dbReference type="RefSeq" id="WP_188606098.1">
    <property type="nucleotide sequence ID" value="NZ_BMIC01000003.1"/>
</dbReference>
<dbReference type="PANTHER" id="PTHR21089">
    <property type="entry name" value="SHIKIMATE DEHYDROGENASE"/>
    <property type="match status" value="1"/>
</dbReference>
<dbReference type="GO" id="GO:0019632">
    <property type="term" value="P:shikimate metabolic process"/>
    <property type="evidence" value="ECO:0007669"/>
    <property type="project" value="TreeGrafter"/>
</dbReference>
<dbReference type="Gene3D" id="3.40.50.10860">
    <property type="entry name" value="Leucine Dehydrogenase, chain A, domain 1"/>
    <property type="match status" value="1"/>
</dbReference>
<evidence type="ECO:0000256" key="1">
    <source>
        <dbReference type="ARBA" id="ARBA00004871"/>
    </source>
</evidence>
<keyword evidence="6" id="KW-1185">Reference proteome</keyword>
<evidence type="ECO:0000256" key="2">
    <source>
        <dbReference type="ARBA" id="ARBA00023002"/>
    </source>
</evidence>
<dbReference type="GO" id="GO:0050661">
    <property type="term" value="F:NADP binding"/>
    <property type="evidence" value="ECO:0007669"/>
    <property type="project" value="TreeGrafter"/>
</dbReference>
<organism evidence="5 6">
    <name type="scientific">Aquaticitalea lipolytica</name>
    <dbReference type="NCBI Taxonomy" id="1247562"/>
    <lineage>
        <taxon>Bacteria</taxon>
        <taxon>Pseudomonadati</taxon>
        <taxon>Bacteroidota</taxon>
        <taxon>Flavobacteriia</taxon>
        <taxon>Flavobacteriales</taxon>
        <taxon>Flavobacteriaceae</taxon>
        <taxon>Aquaticitalea</taxon>
    </lineage>
</organism>
<comment type="pathway">
    <text evidence="1">Metabolic intermediate biosynthesis; chorismate biosynthesis; chorismate from D-erythrose 4-phosphate and phosphoenolpyruvate: step 4/7.</text>
</comment>
<dbReference type="Proteomes" id="UP000598120">
    <property type="component" value="Unassembled WGS sequence"/>
</dbReference>
<dbReference type="GO" id="GO:0004764">
    <property type="term" value="F:shikimate 3-dehydrogenase (NADP+) activity"/>
    <property type="evidence" value="ECO:0007669"/>
    <property type="project" value="InterPro"/>
</dbReference>
<dbReference type="GO" id="GO:0005829">
    <property type="term" value="C:cytosol"/>
    <property type="evidence" value="ECO:0007669"/>
    <property type="project" value="TreeGrafter"/>
</dbReference>
<accession>A0A8J2XA64</accession>
<dbReference type="EMBL" id="BMIC01000003">
    <property type="protein sequence ID" value="GFZ87495.1"/>
    <property type="molecule type" value="Genomic_DNA"/>
</dbReference>
<feature type="domain" description="Shikimate dehydrogenase substrate binding N-terminal" evidence="4">
    <location>
        <begin position="6"/>
        <end position="87"/>
    </location>
</feature>
<evidence type="ECO:0000256" key="3">
    <source>
        <dbReference type="ARBA" id="ARBA00023141"/>
    </source>
</evidence>
<dbReference type="GO" id="GO:0009423">
    <property type="term" value="P:chorismate biosynthetic process"/>
    <property type="evidence" value="ECO:0007669"/>
    <property type="project" value="TreeGrafter"/>
</dbReference>
<dbReference type="SUPFAM" id="SSF53223">
    <property type="entry name" value="Aminoacid dehydrogenase-like, N-terminal domain"/>
    <property type="match status" value="1"/>
</dbReference>
<gene>
    <name evidence="5" type="primary">aroE</name>
    <name evidence="5" type="ORF">GCM10011531_18640</name>
</gene>
<dbReference type="PANTHER" id="PTHR21089:SF1">
    <property type="entry name" value="BIFUNCTIONAL 3-DEHYDROQUINATE DEHYDRATASE_SHIKIMATE DEHYDROGENASE, CHLOROPLASTIC"/>
    <property type="match status" value="1"/>
</dbReference>
<dbReference type="Gene3D" id="3.40.50.720">
    <property type="entry name" value="NAD(P)-binding Rossmann-like Domain"/>
    <property type="match status" value="1"/>
</dbReference>
<dbReference type="GO" id="GO:0009073">
    <property type="term" value="P:aromatic amino acid family biosynthetic process"/>
    <property type="evidence" value="ECO:0007669"/>
    <property type="project" value="UniProtKB-KW"/>
</dbReference>
<evidence type="ECO:0000313" key="6">
    <source>
        <dbReference type="Proteomes" id="UP000598120"/>
    </source>
</evidence>
<keyword evidence="2" id="KW-0560">Oxidoreductase</keyword>
<dbReference type="InterPro" id="IPR036291">
    <property type="entry name" value="NAD(P)-bd_dom_sf"/>
</dbReference>
<evidence type="ECO:0000259" key="4">
    <source>
        <dbReference type="Pfam" id="PF08501"/>
    </source>
</evidence>
<dbReference type="CDD" id="cd01065">
    <property type="entry name" value="NAD_bind_Shikimate_DH"/>
    <property type="match status" value="1"/>
</dbReference>
<dbReference type="Pfam" id="PF08501">
    <property type="entry name" value="Shikimate_dh_N"/>
    <property type="match status" value="1"/>
</dbReference>